<dbReference type="OrthoDB" id="3200967at2759"/>
<dbReference type="EMBL" id="LT553376">
    <property type="protein sequence ID" value="SAM00644.1"/>
    <property type="molecule type" value="Genomic_DNA"/>
</dbReference>
<proteinExistence type="predicted"/>
<organism evidence="1">
    <name type="scientific">Absidia glauca</name>
    <name type="common">Pin mould</name>
    <dbReference type="NCBI Taxonomy" id="4829"/>
    <lineage>
        <taxon>Eukaryota</taxon>
        <taxon>Fungi</taxon>
        <taxon>Fungi incertae sedis</taxon>
        <taxon>Mucoromycota</taxon>
        <taxon>Mucoromycotina</taxon>
        <taxon>Mucoromycetes</taxon>
        <taxon>Mucorales</taxon>
        <taxon>Cunninghamellaceae</taxon>
        <taxon>Absidia</taxon>
    </lineage>
</organism>
<evidence type="ECO:0000313" key="2">
    <source>
        <dbReference type="Proteomes" id="UP000078561"/>
    </source>
</evidence>
<evidence type="ECO:0000313" key="1">
    <source>
        <dbReference type="EMBL" id="SAM00644.1"/>
    </source>
</evidence>
<dbReference type="STRING" id="4829.A0A163JPJ0"/>
<accession>A0A163JPJ0</accession>
<dbReference type="Proteomes" id="UP000078561">
    <property type="component" value="Unassembled WGS sequence"/>
</dbReference>
<dbReference type="InterPro" id="IPR040521">
    <property type="entry name" value="KDZ"/>
</dbReference>
<name>A0A163JPJ0_ABSGL</name>
<dbReference type="AlphaFoldDB" id="A0A163JPJ0"/>
<sequence>MPKSKFSRIARFNIRTRNLWEPETEAPLNYFTNDTRRRRFKVRSVNETSSAPVTTLVANPSADLDNYDGVDDMDNDWIDIEAPVETTMTDDNKWEGLLDKLVLAFKMSCASRKPEAALDPEPSFGCACGDAAVTWSITCFYVTGVITRRISFCSSCYGDEDQAVTLLKRYLLFPATPTAPRTAFHVELLGLFGDARNVLFASLDGFSKIWANRFYNGKAIPSFFGGAHFWYTMMMNAVERSLAVSDNDGCLACDPESLMFCMDGNFSLKRQRKVNRQSAKVDSEFFVDCNSGDDDVSHPDVDDDNSNDGRRCTSLFKAGSNRGISVPYDITGLFGSTCARHGVPECFVDITTIGER</sequence>
<dbReference type="Pfam" id="PF18758">
    <property type="entry name" value="KDZ"/>
    <property type="match status" value="1"/>
</dbReference>
<protein>
    <submittedName>
        <fullName evidence="1">Uncharacterized protein</fullName>
    </submittedName>
</protein>
<dbReference type="InParanoid" id="A0A163JPJ0"/>
<keyword evidence="2" id="KW-1185">Reference proteome</keyword>
<reference evidence="1" key="1">
    <citation type="submission" date="2016-04" db="EMBL/GenBank/DDBJ databases">
        <authorList>
            <person name="Evans L.H."/>
            <person name="Alamgir A."/>
            <person name="Owens N."/>
            <person name="Weber N.D."/>
            <person name="Virtaneva K."/>
            <person name="Barbian K."/>
            <person name="Babar A."/>
            <person name="Rosenke K."/>
        </authorList>
    </citation>
    <scope>NUCLEOTIDE SEQUENCE [LARGE SCALE GENOMIC DNA]</scope>
    <source>
        <strain evidence="1">CBS 101.48</strain>
    </source>
</reference>
<gene>
    <name evidence="1" type="primary">ABSGL_06360.1 scaffold 8296</name>
</gene>